<name>A0A2A5CD13_9GAMM</name>
<comment type="caution">
    <text evidence="1">The sequence shown here is derived from an EMBL/GenBank/DDBJ whole genome shotgun (WGS) entry which is preliminary data.</text>
</comment>
<evidence type="ECO:0000313" key="1">
    <source>
        <dbReference type="EMBL" id="PCJ41405.1"/>
    </source>
</evidence>
<gene>
    <name evidence="1" type="ORF">COA71_07510</name>
</gene>
<accession>A0A2A5CD13</accession>
<dbReference type="AlphaFoldDB" id="A0A2A5CD13"/>
<feature type="non-terminal residue" evidence="1">
    <location>
        <position position="1"/>
    </location>
</feature>
<sequence length="1078" mass="115191">FPGNVTELIPGQEVILAGNDLSSPFTLNTEPPYIFRGAGSFLDFTDGTITQGGERPYDFEIGIWGSSSNPVSLYTDFTDRSIFEQIEDTLIVVSVDPAPLAALTGSVVYVSNFDRVLGGSSLGGGISQFFTAFNVDFSAALITDGQMEFCIGGDGSCTDSGSQFWDFDYSGEVVNGFVVARPVDNQGEINEQLASIFGTIEGVFTGDNAEAFVGGFNLFYDDDLDIYRSVNVVNDAASGIPDTTVDGVFLIEKDLRFNSADFDTFLNSDSFLLQEGYARILLGNSRPTLSNPILFVDGRSKPRLVFTDPDNEASITRRNENLSTSVSNSFGLDWERWEGPLTVSTDNLNLSAIQDGANDPIHDVAFFSTFRTSEMHDITGRYETVLGFTGEGDAGTPISDLEMRFDINFSAAGMNNIENGKILIDVGSGQSWLAFFEGALSNNIVEFDILGTNPFDGTEQSGIYNSSWTFLNAIDTADSRMQGAIVDDGSTPALLSSFYFREQAPYLSSSLREAVMGLSLVSLTEDLRFDNSSIKSGGILQNNLDNLGIVILGNPASVTTNINGSGVIQDYIIPVFGSDTASSSPQDRPIFGQYTPTPGTNPYHLSLERVFINQNSSNGADYFDDDDGAGIGGYDIVWGIWNSPGNSNQGLFAYTDRQVLINNENDFNALPWLLVNNPQISSYDGTATYSYVTNFIGGNDTESITGIFTAFDVNFNTAMVSNGSIKVETNTGNLWEANFNASISGASLNSTSLTGTFTQDSYYYYPISGEIAGAFVEPDSGDNTAPYNAFAGGFNFTKNGSESSYFLSGLFLAEREARLTQTELEQTQHHLGIIVNENSVSFGVASHPSSYAGGISPKVALNDRGNQTISTIDVSGPFDEVFTGTSSTVVQSSSIVTDMGYWESTNMSILHNQFNAALTSAISQDVFWANPEAMDIADLTGTYAFTQTGDFVGLSSLNGEIDNFSMAFSVSFSGSGAISSGTLTTGNTAANESWAATFSGGSINGSFVEFTGINGNFSNNSINCSSCITGEVRGVFTEHMSTGIGFTSGFSLNNSGNSSGFTDSTFGIGALSGVYVAP</sequence>
<evidence type="ECO:0000313" key="2">
    <source>
        <dbReference type="Proteomes" id="UP000228987"/>
    </source>
</evidence>
<organism evidence="1 2">
    <name type="scientific">SAR86 cluster bacterium</name>
    <dbReference type="NCBI Taxonomy" id="2030880"/>
    <lineage>
        <taxon>Bacteria</taxon>
        <taxon>Pseudomonadati</taxon>
        <taxon>Pseudomonadota</taxon>
        <taxon>Gammaproteobacteria</taxon>
        <taxon>SAR86 cluster</taxon>
    </lineage>
</organism>
<proteinExistence type="predicted"/>
<protein>
    <submittedName>
        <fullName evidence="1">Uncharacterized protein</fullName>
    </submittedName>
</protein>
<dbReference type="EMBL" id="NVWI01000005">
    <property type="protein sequence ID" value="PCJ41405.1"/>
    <property type="molecule type" value="Genomic_DNA"/>
</dbReference>
<reference evidence="2" key="1">
    <citation type="submission" date="2017-08" db="EMBL/GenBank/DDBJ databases">
        <title>A dynamic microbial community with high functional redundancy inhabits the cold, oxic subseafloor aquifer.</title>
        <authorList>
            <person name="Tully B.J."/>
            <person name="Wheat C.G."/>
            <person name="Glazer B.T."/>
            <person name="Huber J.A."/>
        </authorList>
    </citation>
    <scope>NUCLEOTIDE SEQUENCE [LARGE SCALE GENOMIC DNA]</scope>
</reference>
<dbReference type="Proteomes" id="UP000228987">
    <property type="component" value="Unassembled WGS sequence"/>
</dbReference>